<gene>
    <name evidence="3" type="ORF">Ccrd_004188</name>
</gene>
<feature type="transmembrane region" description="Helical" evidence="2">
    <location>
        <begin position="21"/>
        <end position="48"/>
    </location>
</feature>
<dbReference type="EMBL" id="LEKV01004605">
    <property type="protein sequence ID" value="KVH93763.1"/>
    <property type="molecule type" value="Genomic_DNA"/>
</dbReference>
<evidence type="ECO:0000313" key="4">
    <source>
        <dbReference type="Proteomes" id="UP000243975"/>
    </source>
</evidence>
<proteinExistence type="predicted"/>
<dbReference type="AlphaFoldDB" id="A0A103XNB1"/>
<evidence type="ECO:0000313" key="3">
    <source>
        <dbReference type="EMBL" id="KVH93763.1"/>
    </source>
</evidence>
<comment type="caution">
    <text evidence="3">The sequence shown here is derived from an EMBL/GenBank/DDBJ whole genome shotgun (WGS) entry which is preliminary data.</text>
</comment>
<feature type="region of interest" description="Disordered" evidence="1">
    <location>
        <begin position="60"/>
        <end position="147"/>
    </location>
</feature>
<accession>A0A103XNB1</accession>
<name>A0A103XNB1_CYNCS</name>
<evidence type="ECO:0000256" key="1">
    <source>
        <dbReference type="SAM" id="MobiDB-lite"/>
    </source>
</evidence>
<protein>
    <submittedName>
        <fullName evidence="3">Uncharacterized protein</fullName>
    </submittedName>
</protein>
<feature type="compositionally biased region" description="Basic and acidic residues" evidence="1">
    <location>
        <begin position="62"/>
        <end position="83"/>
    </location>
</feature>
<evidence type="ECO:0000256" key="2">
    <source>
        <dbReference type="SAM" id="Phobius"/>
    </source>
</evidence>
<organism evidence="3 4">
    <name type="scientific">Cynara cardunculus var. scolymus</name>
    <name type="common">Globe artichoke</name>
    <name type="synonym">Cynara scolymus</name>
    <dbReference type="NCBI Taxonomy" id="59895"/>
    <lineage>
        <taxon>Eukaryota</taxon>
        <taxon>Viridiplantae</taxon>
        <taxon>Streptophyta</taxon>
        <taxon>Embryophyta</taxon>
        <taxon>Tracheophyta</taxon>
        <taxon>Spermatophyta</taxon>
        <taxon>Magnoliopsida</taxon>
        <taxon>eudicotyledons</taxon>
        <taxon>Gunneridae</taxon>
        <taxon>Pentapetalae</taxon>
        <taxon>asterids</taxon>
        <taxon>campanulids</taxon>
        <taxon>Asterales</taxon>
        <taxon>Asteraceae</taxon>
        <taxon>Carduoideae</taxon>
        <taxon>Cardueae</taxon>
        <taxon>Carduinae</taxon>
        <taxon>Cynara</taxon>
    </lineage>
</organism>
<dbReference type="Proteomes" id="UP000243975">
    <property type="component" value="Unassembled WGS sequence"/>
</dbReference>
<keyword evidence="4" id="KW-1185">Reference proteome</keyword>
<keyword evidence="2" id="KW-0812">Transmembrane</keyword>
<keyword evidence="2" id="KW-1133">Transmembrane helix</keyword>
<sequence>MDVEKSFTSDLGVLQRKMASFAGVVAFETFLAAQISLACLVMTTGFLLHDAHTLASVIGSDRSLERNREGEKGKRDLPVERRRWQWRRRATTVATETKGDGDDDDGEQWRSDVICGDGDEGRRRWQRRRRATTVATETKGDGGGNGD</sequence>
<reference evidence="3 4" key="1">
    <citation type="journal article" date="2016" name="Sci. Rep.">
        <title>The genome sequence of the outbreeding globe artichoke constructed de novo incorporating a phase-aware low-pass sequencing strategy of F1 progeny.</title>
        <authorList>
            <person name="Scaglione D."/>
            <person name="Reyes-Chin-Wo S."/>
            <person name="Acquadro A."/>
            <person name="Froenicke L."/>
            <person name="Portis E."/>
            <person name="Beitel C."/>
            <person name="Tirone M."/>
            <person name="Mauro R."/>
            <person name="Lo Monaco A."/>
            <person name="Mauromicale G."/>
            <person name="Faccioli P."/>
            <person name="Cattivelli L."/>
            <person name="Rieseberg L."/>
            <person name="Michelmore R."/>
            <person name="Lanteri S."/>
        </authorList>
    </citation>
    <scope>NUCLEOTIDE SEQUENCE [LARGE SCALE GENOMIC DNA]</scope>
    <source>
        <strain evidence="3">2C</strain>
    </source>
</reference>
<dbReference type="Gramene" id="KVH93763">
    <property type="protein sequence ID" value="KVH93763"/>
    <property type="gene ID" value="Ccrd_004188"/>
</dbReference>
<feature type="non-terminal residue" evidence="3">
    <location>
        <position position="147"/>
    </location>
</feature>
<keyword evidence="2" id="KW-0472">Membrane</keyword>